<dbReference type="EMBL" id="PKJX01000003">
    <property type="protein sequence ID" value="PLA56745.1"/>
    <property type="molecule type" value="Genomic_DNA"/>
</dbReference>
<comment type="similarity">
    <text evidence="13">Belongs to the CRISPR-associated Cas9 family.</text>
</comment>
<dbReference type="InterPro" id="IPR003615">
    <property type="entry name" value="HNH_nuc"/>
</dbReference>
<name>A0AAP8LVQ2_LACRH</name>
<dbReference type="NCBIfam" id="TIGR01865">
    <property type="entry name" value="cas_Csn1"/>
    <property type="match status" value="1"/>
</dbReference>
<keyword evidence="9 13" id="KW-0051">Antiviral defense</keyword>
<dbReference type="EC" id="3.1.-.-" evidence="13"/>
<dbReference type="InterPro" id="IPR032239">
    <property type="entry name" value="Cas9-BH"/>
</dbReference>
<dbReference type="Pfam" id="PF22702">
    <property type="entry name" value="Cas9_RuvC"/>
    <property type="match status" value="1"/>
</dbReference>
<dbReference type="Gene3D" id="3.30.420.10">
    <property type="entry name" value="Ribonuclease H-like superfamily/Ribonuclease H"/>
    <property type="match status" value="1"/>
</dbReference>
<dbReference type="Pfam" id="PF16592">
    <property type="entry name" value="Cas9_REC"/>
    <property type="match status" value="1"/>
</dbReference>
<dbReference type="InterPro" id="IPR032237">
    <property type="entry name" value="Cas9_PI"/>
</dbReference>
<evidence type="ECO:0000256" key="9">
    <source>
        <dbReference type="ARBA" id="ARBA00023118"/>
    </source>
</evidence>
<dbReference type="Pfam" id="PF16593">
    <property type="entry name" value="Cas9-BH"/>
    <property type="match status" value="1"/>
</dbReference>
<keyword evidence="6 13" id="KW-0378">Hydrolase</keyword>
<dbReference type="GO" id="GO:0043571">
    <property type="term" value="P:maintenance of CRISPR repeat elements"/>
    <property type="evidence" value="ECO:0007669"/>
    <property type="project" value="UniProtKB-UniRule"/>
</dbReference>
<comment type="subunit">
    <text evidence="12 13">Monomer. Binds crRNA and tracrRNA.</text>
</comment>
<keyword evidence="4" id="KW-0479">Metal-binding</keyword>
<comment type="similarity">
    <text evidence="2">Belongs to the CRISPR-associated protein Cas9 family. Subtype II-A subfamily.</text>
</comment>
<evidence type="ECO:0000256" key="10">
    <source>
        <dbReference type="ARBA" id="ARBA00023125"/>
    </source>
</evidence>
<dbReference type="RefSeq" id="WP_047676366.1">
    <property type="nucleotide sequence ID" value="NZ_CP017063.1"/>
</dbReference>
<dbReference type="InterPro" id="IPR033114">
    <property type="entry name" value="HNH_CAS9"/>
</dbReference>
<feature type="active site" description="For RuvC-like nuclease domain" evidence="13">
    <location>
        <position position="13"/>
    </location>
</feature>
<dbReference type="Pfam" id="PF16595">
    <property type="entry name" value="Cas9_PI"/>
    <property type="match status" value="1"/>
</dbReference>
<keyword evidence="7" id="KW-0460">Magnesium</keyword>
<keyword evidence="11" id="KW-0464">Manganese</keyword>
<dbReference type="GO" id="GO:0016787">
    <property type="term" value="F:hydrolase activity"/>
    <property type="evidence" value="ECO:0007669"/>
    <property type="project" value="UniProtKB-KW"/>
</dbReference>
<keyword evidence="5 13" id="KW-0255">Endonuclease</keyword>
<evidence type="ECO:0000256" key="6">
    <source>
        <dbReference type="ARBA" id="ARBA00022801"/>
    </source>
</evidence>
<dbReference type="InterPro" id="IPR032240">
    <property type="entry name" value="Cas9_REC"/>
</dbReference>
<evidence type="ECO:0000256" key="1">
    <source>
        <dbReference type="ARBA" id="ARBA00001946"/>
    </source>
</evidence>
<dbReference type="InterPro" id="IPR036397">
    <property type="entry name" value="RNaseH_sf"/>
</dbReference>
<dbReference type="GO" id="GO:0003677">
    <property type="term" value="F:DNA binding"/>
    <property type="evidence" value="ECO:0007669"/>
    <property type="project" value="UniProtKB-UniRule"/>
</dbReference>
<dbReference type="InterPro" id="IPR055228">
    <property type="entry name" value="Cas9_RuvC"/>
</dbReference>
<dbReference type="Pfam" id="PF13395">
    <property type="entry name" value="HNH_4"/>
    <property type="match status" value="1"/>
</dbReference>
<keyword evidence="8 13" id="KW-0694">RNA-binding</keyword>
<evidence type="ECO:0000256" key="4">
    <source>
        <dbReference type="ARBA" id="ARBA00022723"/>
    </source>
</evidence>
<evidence type="ECO:0000256" key="5">
    <source>
        <dbReference type="ARBA" id="ARBA00022759"/>
    </source>
</evidence>
<dbReference type="GO" id="GO:0004519">
    <property type="term" value="F:endonuclease activity"/>
    <property type="evidence" value="ECO:0007669"/>
    <property type="project" value="UniProtKB-UniRule"/>
</dbReference>
<comment type="caution">
    <text evidence="15">The sequence shown here is derived from an EMBL/GenBank/DDBJ whole genome shotgun (WGS) entry which is preliminary data.</text>
</comment>
<keyword evidence="10 13" id="KW-0238">DNA-binding</keyword>
<dbReference type="HAMAP" id="MF_01480">
    <property type="entry name" value="Cas9"/>
    <property type="match status" value="1"/>
</dbReference>
<sequence length="1365" mass="156546">MTKLNQPYGIGLDIGSNSIGFAVVDANSHLLRLKGETAIGARLFREGQSAADRRGSRTTRRRLSRTRWRLSFLRDFFAPHITKIDPDFFLRQKYSEISPKDKDRFKYEKRLFNDRTDAEFYEDYPSMYHLRLHLMTHTHKADPREIFLAIHHILKSRGHFLTPGAAKDFNTDKVDLEDIFPALTEAYAQVYPDLELTFDLAKADDFKAKLLDEQATPSDTQKALVKLLLSSDGEKEIVKKRKQVLTEFAKAITGLKTKFNLALGTEVDEADASNWQFSMGQLDDKWSNIETSMTDQGTEIFEQIQELYRARLLNGIVPAGMSLSQAKVADYGQHKEDLELFKTYLKKLNDHELAKTIRGLYDRYINGDDAKPFLREDFVKALTKEVTAHPNEVSEQLLNRMGQANFMLKQRTKANGAIPVQLQQRELDQIIANQSKYYDWLAKPNPVEKHRASKPYQLDELLTFRIPYYVGPLITPKQQAESGENVFAWMVRKNPSGNITPYNFDEKVDREASANTFIQRMKTTDTYLIDEDVLPKQSLLYQKYEVLNELNNVRINNEALSTDQKQRLIHEVFERHSSVTIKQVVDNLVAHGDFAQRPEIRGLADEKRFLSSLSTYHQLKEILHGAIDDSTKLHDIENIITWSTVFEDAAIFKTKLAEIDWLDPATIKKLSNIRYRGWGQFSRKLLDGLKLGNGHTVIQELMLSNHNLMQILADETLKETMTELNQDKLKTDDIEDVINDAYTSPSNKKALRQVLRVVEDIKHAANGQDPSWLYIETADGTGTAGKRTQSRQKQIQTVYANAAQELIDSAVRGELEDKIADKASFTDRLVLYFMQGGRDIYTGAPLNIDQLSHYDIDHILPQSLIKDDSLDNRVLVNATINREKNNVFASTLFASKMAATWRKWHEAGLISGRKLRNLMLRPDETDKFAHGFVARQLVETRQIIKLTEQIAAAQYPNTKIIAVKAGLSHQLREELDFPKNRDVNHYHHAFDAFLAARIGTYLLKRYPKLAPFFTYGEFAKVDVKKFREFNFIGALTHAKKNIIAKDTGEIVWDKERDIQELDRIYNFKRMLITHEVHFETADLFDQTIYAAKDSKERGGRMSLIPKKLGYLTGIYGGYQTERGSYVSIIRTFKKGETIYKVVNILTADVSLLSEKEKVSKTLADIYLKELIAKKLSKGKSGKNIASEPFEIVLPRVGKDSLFKNKKYGLFLIESATELHNYQELWLPRNDQLLIKRIQARQIEESKADYELTRMYRNIAWQVDHYFRLYKIRKFAEKLQASVEDFAGLPVYKNETSDGKVEVLASVLKRLNGAADKGRTNPTTVKLQSDFGRTLLTNGIVLEDDSSIVYQSPTGLFKRSVKLVDL</sequence>
<comment type="cofactor">
    <cofactor evidence="1">
        <name>Mg(2+)</name>
        <dbReference type="ChEBI" id="CHEBI:18420"/>
    </cofactor>
</comment>
<comment type="caution">
    <text evidence="13">Lacks conserved residue(s) required for the propagation of feature annotation.</text>
</comment>
<gene>
    <name evidence="13 15" type="primary">cas9</name>
    <name evidence="15" type="ORF">CYJ91_07855</name>
</gene>
<evidence type="ECO:0000256" key="2">
    <source>
        <dbReference type="ARBA" id="ARBA00005244"/>
    </source>
</evidence>
<keyword evidence="3 13" id="KW-0540">Nuclease</keyword>
<evidence type="ECO:0000313" key="16">
    <source>
        <dbReference type="Proteomes" id="UP000234212"/>
    </source>
</evidence>
<feature type="domain" description="HNH Cas9-type" evidence="14">
    <location>
        <begin position="781"/>
        <end position="937"/>
    </location>
</feature>
<dbReference type="PROSITE" id="PS51749">
    <property type="entry name" value="HNH_CAS9"/>
    <property type="match status" value="1"/>
</dbReference>
<dbReference type="GO" id="GO:0046872">
    <property type="term" value="F:metal ion binding"/>
    <property type="evidence" value="ECO:0007669"/>
    <property type="project" value="UniProtKB-UniRule"/>
</dbReference>
<accession>A0AAP8LVQ2</accession>
<comment type="function">
    <text evidence="13">CRISPR (clustered regularly interspaced short palindromic repeat) is an adaptive immune system that provides protection against mobile genetic elements (viruses, transposable elements and conjugative plasmids). CRISPR clusters contain spacers, sequences complementary to antecedent mobile elements, and target invading nucleic acids. CRISPR clusters are transcribed and processed into CRISPR RNA (crRNA). In type II CRISPR systems correct processing of pre-crRNA requires a trans-encoded small RNA (tracrRNA), endogenous ribonuclease 3 (rnc) and this protein. The tracrRNA serves as a guide for ribonuclease 3-aided processing of pre-crRNA. Subsequently Cas9/crRNA/tracrRNA endonucleolytically cleaves linear or circular dsDNA target complementary to the spacer; Cas9 is inactive in the absence of the 2 guide RNAs (gRNA). Cas9 recognizes the protospacer adjacent motif (PAM) in the CRISPR repeat sequences to help distinguish self versus nonself, as targets within the bacterial CRISPR locus do not have PAMs. PAM recognition is also required for catalytic activity.</text>
</comment>
<dbReference type="GO" id="GO:0003723">
    <property type="term" value="F:RNA binding"/>
    <property type="evidence" value="ECO:0007669"/>
    <property type="project" value="UniProtKB-UniRule"/>
</dbReference>
<protein>
    <recommendedName>
        <fullName evidence="13">CRISPR-associated endonuclease Cas9</fullName>
        <ecNumber evidence="13">3.1.-.-</ecNumber>
    </recommendedName>
</protein>
<evidence type="ECO:0000256" key="13">
    <source>
        <dbReference type="HAMAP-Rule" id="MF_01480"/>
    </source>
</evidence>
<evidence type="ECO:0000256" key="8">
    <source>
        <dbReference type="ARBA" id="ARBA00022884"/>
    </source>
</evidence>
<evidence type="ECO:0000256" key="11">
    <source>
        <dbReference type="ARBA" id="ARBA00023211"/>
    </source>
</evidence>
<feature type="active site" description="Proton acceptor for HNH nuclease domain" evidence="13">
    <location>
        <position position="858"/>
    </location>
</feature>
<proteinExistence type="inferred from homology"/>
<evidence type="ECO:0000256" key="7">
    <source>
        <dbReference type="ARBA" id="ARBA00022842"/>
    </source>
</evidence>
<organism evidence="15 16">
    <name type="scientific">Lacticaseibacillus rhamnosus</name>
    <name type="common">Lactobacillus rhamnosus</name>
    <dbReference type="NCBI Taxonomy" id="47715"/>
    <lineage>
        <taxon>Bacteria</taxon>
        <taxon>Bacillati</taxon>
        <taxon>Bacillota</taxon>
        <taxon>Bacilli</taxon>
        <taxon>Lactobacillales</taxon>
        <taxon>Lactobacillaceae</taxon>
        <taxon>Lacticaseibacillus</taxon>
    </lineage>
</organism>
<dbReference type="GeneID" id="69832598"/>
<evidence type="ECO:0000256" key="12">
    <source>
        <dbReference type="ARBA" id="ARBA00046380"/>
    </source>
</evidence>
<evidence type="ECO:0000259" key="14">
    <source>
        <dbReference type="PROSITE" id="PS51749"/>
    </source>
</evidence>
<evidence type="ECO:0000313" key="15">
    <source>
        <dbReference type="EMBL" id="PLA56745.1"/>
    </source>
</evidence>
<reference evidence="15 16" key="1">
    <citation type="submission" date="2017-12" db="EMBL/GenBank/DDBJ databases">
        <title>Phylogenetic diversity of female urinary microbiome.</title>
        <authorList>
            <person name="Thomas-White K."/>
            <person name="Wolfe A.J."/>
        </authorList>
    </citation>
    <scope>NUCLEOTIDE SEQUENCE [LARGE SCALE GENOMIC DNA]</scope>
    <source>
        <strain evidence="15 16">UMB0004</strain>
    </source>
</reference>
<dbReference type="Proteomes" id="UP000234212">
    <property type="component" value="Unassembled WGS sequence"/>
</dbReference>
<comment type="domain">
    <text evidence="13">Has 2 endonuclease domains. The discontinuous RuvC-like domain cleaves the target DNA noncomplementary to crRNA while the HNH nuclease domain cleaves the target DNA complementary to crRNA.</text>
</comment>
<dbReference type="GO" id="GO:0051607">
    <property type="term" value="P:defense response to virus"/>
    <property type="evidence" value="ECO:0007669"/>
    <property type="project" value="UniProtKB-UniRule"/>
</dbReference>
<evidence type="ECO:0000256" key="3">
    <source>
        <dbReference type="ARBA" id="ARBA00022722"/>
    </source>
</evidence>
<dbReference type="InterPro" id="IPR028629">
    <property type="entry name" value="Cas9"/>
</dbReference>